<dbReference type="Proteomes" id="UP001498398">
    <property type="component" value="Unassembled WGS sequence"/>
</dbReference>
<keyword evidence="2" id="KW-1185">Reference proteome</keyword>
<gene>
    <name evidence="1" type="ORF">VKT23_020258</name>
</gene>
<protein>
    <recommendedName>
        <fullName evidence="3">F-box domain-containing protein</fullName>
    </recommendedName>
</protein>
<reference evidence="1 2" key="1">
    <citation type="submission" date="2024-01" db="EMBL/GenBank/DDBJ databases">
        <title>A draft genome for the cacao thread blight pathogen Marasmiellus scandens.</title>
        <authorList>
            <person name="Baruah I.K."/>
            <person name="Leung J."/>
            <person name="Bukari Y."/>
            <person name="Amoako-Attah I."/>
            <person name="Meinhardt L.W."/>
            <person name="Bailey B.A."/>
            <person name="Cohen S.P."/>
        </authorList>
    </citation>
    <scope>NUCLEOTIDE SEQUENCE [LARGE SCALE GENOMIC DNA]</scope>
    <source>
        <strain evidence="1 2">GH-19</strain>
    </source>
</reference>
<name>A0ABR1IL93_9AGAR</name>
<comment type="caution">
    <text evidence="1">The sequence shown here is derived from an EMBL/GenBank/DDBJ whole genome shotgun (WGS) entry which is preliminary data.</text>
</comment>
<evidence type="ECO:0000313" key="1">
    <source>
        <dbReference type="EMBL" id="KAK7434308.1"/>
    </source>
</evidence>
<proteinExistence type="predicted"/>
<accession>A0ABR1IL93</accession>
<organism evidence="1 2">
    <name type="scientific">Marasmiellus scandens</name>
    <dbReference type="NCBI Taxonomy" id="2682957"/>
    <lineage>
        <taxon>Eukaryota</taxon>
        <taxon>Fungi</taxon>
        <taxon>Dikarya</taxon>
        <taxon>Basidiomycota</taxon>
        <taxon>Agaricomycotina</taxon>
        <taxon>Agaricomycetes</taxon>
        <taxon>Agaricomycetidae</taxon>
        <taxon>Agaricales</taxon>
        <taxon>Marasmiineae</taxon>
        <taxon>Omphalotaceae</taxon>
        <taxon>Marasmiellus</taxon>
    </lineage>
</organism>
<evidence type="ECO:0000313" key="2">
    <source>
        <dbReference type="Proteomes" id="UP001498398"/>
    </source>
</evidence>
<dbReference type="EMBL" id="JBANRG010000127">
    <property type="protein sequence ID" value="KAK7434308.1"/>
    <property type="molecule type" value="Genomic_DNA"/>
</dbReference>
<evidence type="ECO:0008006" key="3">
    <source>
        <dbReference type="Google" id="ProtNLM"/>
    </source>
</evidence>
<sequence length="466" mass="52791">MRDQLSHEININAKDISALETQLLHARMLGKNLREMAQCLQSQDAPVRLLTRDILYHIFHFFSTQMITIPQSQHARSEIQSLSEVCLEWRNIIHSSPAFWTGLALDVELMSDCHLVTLQKYLERGAQCDRSVMFLGQVNEPDKTDLHIWHKAIHLVAKHSLNVRCLQFDVRCSRRQVYQFSFPSVDTGWPGLREMHIIIPPIDNLAMLPAFHTFIDNSNSFLTSLHLEGIMIPALCTILGSDRCKSLERVWLSLDIVSRDIYPYPVPSAVFLNSLRWLQLESSWDNPLSELLGQLGSCLVSAKLSSLSFLSGGGVKRDLTNVMLKFILETQCLDSLHDLTLRDIPTFLPLLTNLPGLTKLSLTSTVSGGNMFSCGNMTGLDWRYGKLVPRLKSLTLCIANGGQYKNHPTIRIEWLDKIFVSRRKQDDCSLLERLCLVVPGAEMSMYQGNERLARMASEVELTIVEG</sequence>